<dbReference type="EMBL" id="CADIJZ010000039">
    <property type="protein sequence ID" value="CAB3739070.1"/>
    <property type="molecule type" value="Genomic_DNA"/>
</dbReference>
<organism evidence="1 2">
    <name type="scientific">Paraburkholderia rhynchosiae</name>
    <dbReference type="NCBI Taxonomy" id="487049"/>
    <lineage>
        <taxon>Bacteria</taxon>
        <taxon>Pseudomonadati</taxon>
        <taxon>Pseudomonadota</taxon>
        <taxon>Betaproteobacteria</taxon>
        <taxon>Burkholderiales</taxon>
        <taxon>Burkholderiaceae</taxon>
        <taxon>Paraburkholderia</taxon>
    </lineage>
</organism>
<dbReference type="AlphaFoldDB" id="A0A6J5CNX2"/>
<accession>A0A6J5CNX2</accession>
<evidence type="ECO:0000313" key="2">
    <source>
        <dbReference type="Proteomes" id="UP000494205"/>
    </source>
</evidence>
<evidence type="ECO:0008006" key="3">
    <source>
        <dbReference type="Google" id="ProtNLM"/>
    </source>
</evidence>
<proteinExistence type="predicted"/>
<dbReference type="Proteomes" id="UP000494205">
    <property type="component" value="Unassembled WGS sequence"/>
</dbReference>
<sequence length="150" mass="16836">MGRSTMRRGGRAWLTKEMLLPLSTENVRALSLENHLVFATVRAGRGDSDQIANLLRIVYMAFYLRQETASGAELDVYQQTEAALAACIDRAEQGSPWLLLDSEQMAVGRILVLHDEQLAAVPKHRYLAAWDRLQRFVTGSGRSPIPARER</sequence>
<protein>
    <recommendedName>
        <fullName evidence="3">Fis family transcriptional regulator</fullName>
    </recommendedName>
</protein>
<name>A0A6J5CNX2_9BURK</name>
<evidence type="ECO:0000313" key="1">
    <source>
        <dbReference type="EMBL" id="CAB3739070.1"/>
    </source>
</evidence>
<gene>
    <name evidence="1" type="ORF">LMG27174_06520</name>
</gene>
<reference evidence="1 2" key="1">
    <citation type="submission" date="2020-04" db="EMBL/GenBank/DDBJ databases">
        <authorList>
            <person name="De Canck E."/>
        </authorList>
    </citation>
    <scope>NUCLEOTIDE SEQUENCE [LARGE SCALE GENOMIC DNA]</scope>
    <source>
        <strain evidence="1 2">LMG 27174</strain>
    </source>
</reference>